<evidence type="ECO:0000256" key="10">
    <source>
        <dbReference type="ARBA" id="ARBA00022840"/>
    </source>
</evidence>
<proteinExistence type="inferred from homology"/>
<dbReference type="Pfam" id="PF00288">
    <property type="entry name" value="GHMP_kinases_N"/>
    <property type="match status" value="1"/>
</dbReference>
<dbReference type="PANTHER" id="PTHR20861">
    <property type="entry name" value="HOMOSERINE/4-DIPHOSPHOCYTIDYL-2-C-METHYL-D-ERYTHRITOL KINASE"/>
    <property type="match status" value="1"/>
</dbReference>
<reference evidence="17" key="1">
    <citation type="submission" date="2016-06" db="EMBL/GenBank/DDBJ databases">
        <authorList>
            <person name="Varghese N."/>
            <person name="Submissions Spin"/>
        </authorList>
    </citation>
    <scope>NUCLEOTIDE SEQUENCE [LARGE SCALE GENOMIC DNA]</scope>
    <source>
        <strain evidence="17">DSM 43819</strain>
    </source>
</reference>
<evidence type="ECO:0000256" key="13">
    <source>
        <dbReference type="HAMAP-Rule" id="MF_00384"/>
    </source>
</evidence>
<evidence type="ECO:0000256" key="6">
    <source>
        <dbReference type="ARBA" id="ARBA00022679"/>
    </source>
</evidence>
<keyword evidence="13" id="KW-0963">Cytoplasm</keyword>
<comment type="catalytic activity">
    <reaction evidence="11 13">
        <text>L-homoserine + ATP = O-phospho-L-homoserine + ADP + H(+)</text>
        <dbReference type="Rhea" id="RHEA:13985"/>
        <dbReference type="ChEBI" id="CHEBI:15378"/>
        <dbReference type="ChEBI" id="CHEBI:30616"/>
        <dbReference type="ChEBI" id="CHEBI:57476"/>
        <dbReference type="ChEBI" id="CHEBI:57590"/>
        <dbReference type="ChEBI" id="CHEBI:456216"/>
        <dbReference type="EC" id="2.7.1.39"/>
    </reaction>
</comment>
<comment type="function">
    <text evidence="12 13">Catalyzes the ATP-dependent phosphorylation of L-homoserine to L-homoserine phosphate.</text>
</comment>
<protein>
    <recommendedName>
        <fullName evidence="4 13">Homoserine kinase</fullName>
        <shortName evidence="13">HK</shortName>
        <shortName evidence="13">HSK</shortName>
        <ecNumber evidence="3 13">2.7.1.39</ecNumber>
    </recommendedName>
</protein>
<evidence type="ECO:0000256" key="7">
    <source>
        <dbReference type="ARBA" id="ARBA00022697"/>
    </source>
</evidence>
<comment type="similarity">
    <text evidence="2 13">Belongs to the GHMP kinase family. Homoserine kinase subfamily.</text>
</comment>
<dbReference type="InterPro" id="IPR006203">
    <property type="entry name" value="GHMP_knse_ATP-bd_CS"/>
</dbReference>
<sequence>MTFTSGPVRVRVPATSANLGPGFDALGLALGLYDDVAAEVTPGGVRVTVAGEGAGELPEGERHLIATAARAAFDVLGGQPPGLALECVNRIPQARGLGSSSAAIVAGVLLARALVADGDERLDDEAVLRLAAEIEGHPDNVAPCLRGGFTIAWTEPSGARAVSLAVADGVRPTVFVPAERGLTAAARAALPATVPHADAALNAGRAALLVHALTVAPGLLLPATVDRLHQDYRAEGMPGTAVLVSALRATGVAAVASGAGPTVLALTEVPEGFDAGTDWQLWRLPIDVSGARVARGRLRHAERDPVAAGRKS</sequence>
<evidence type="ECO:0000256" key="9">
    <source>
        <dbReference type="ARBA" id="ARBA00022777"/>
    </source>
</evidence>
<evidence type="ECO:0000256" key="12">
    <source>
        <dbReference type="ARBA" id="ARBA00049954"/>
    </source>
</evidence>
<evidence type="ECO:0000256" key="2">
    <source>
        <dbReference type="ARBA" id="ARBA00007370"/>
    </source>
</evidence>
<organism evidence="16 17">
    <name type="scientific">Micromonospora inositola</name>
    <dbReference type="NCBI Taxonomy" id="47865"/>
    <lineage>
        <taxon>Bacteria</taxon>
        <taxon>Bacillati</taxon>
        <taxon>Actinomycetota</taxon>
        <taxon>Actinomycetes</taxon>
        <taxon>Micromonosporales</taxon>
        <taxon>Micromonosporaceae</taxon>
        <taxon>Micromonospora</taxon>
    </lineage>
</organism>
<dbReference type="InterPro" id="IPR014721">
    <property type="entry name" value="Ribsml_uS5_D2-typ_fold_subgr"/>
</dbReference>
<dbReference type="SUPFAM" id="SSF55060">
    <property type="entry name" value="GHMP Kinase, C-terminal domain"/>
    <property type="match status" value="1"/>
</dbReference>
<dbReference type="GO" id="GO:0005737">
    <property type="term" value="C:cytoplasm"/>
    <property type="evidence" value="ECO:0007669"/>
    <property type="project" value="UniProtKB-SubCell"/>
</dbReference>
<evidence type="ECO:0000313" key="16">
    <source>
        <dbReference type="EMBL" id="SCG58442.1"/>
    </source>
</evidence>
<dbReference type="Proteomes" id="UP000198221">
    <property type="component" value="Chromosome I"/>
</dbReference>
<dbReference type="Pfam" id="PF08544">
    <property type="entry name" value="GHMP_kinases_C"/>
    <property type="match status" value="1"/>
</dbReference>
<keyword evidence="10 13" id="KW-0067">ATP-binding</keyword>
<dbReference type="RefSeq" id="WP_089012797.1">
    <property type="nucleotide sequence ID" value="NZ_LT607754.1"/>
</dbReference>
<dbReference type="UniPathway" id="UPA00050">
    <property type="reaction ID" value="UER00064"/>
</dbReference>
<keyword evidence="6 13" id="KW-0808">Transferase</keyword>
<dbReference type="Gene3D" id="3.30.70.890">
    <property type="entry name" value="GHMP kinase, C-terminal domain"/>
    <property type="match status" value="1"/>
</dbReference>
<dbReference type="HAMAP" id="MF_00384">
    <property type="entry name" value="Homoser_kinase"/>
    <property type="match status" value="1"/>
</dbReference>
<dbReference type="PANTHER" id="PTHR20861:SF1">
    <property type="entry name" value="HOMOSERINE KINASE"/>
    <property type="match status" value="1"/>
</dbReference>
<feature type="domain" description="GHMP kinase C-terminal" evidence="15">
    <location>
        <begin position="226"/>
        <end position="267"/>
    </location>
</feature>
<evidence type="ECO:0000256" key="4">
    <source>
        <dbReference type="ARBA" id="ARBA00017858"/>
    </source>
</evidence>
<evidence type="ECO:0000256" key="11">
    <source>
        <dbReference type="ARBA" id="ARBA00049375"/>
    </source>
</evidence>
<accession>A0A1C5IJ80</accession>
<dbReference type="NCBIfam" id="TIGR00191">
    <property type="entry name" value="thrB"/>
    <property type="match status" value="1"/>
</dbReference>
<dbReference type="InterPro" id="IPR006204">
    <property type="entry name" value="GHMP_kinase_N_dom"/>
</dbReference>
<dbReference type="PROSITE" id="PS00627">
    <property type="entry name" value="GHMP_KINASES_ATP"/>
    <property type="match status" value="1"/>
</dbReference>
<comment type="subcellular location">
    <subcellularLocation>
        <location evidence="13">Cytoplasm</location>
    </subcellularLocation>
</comment>
<evidence type="ECO:0000259" key="15">
    <source>
        <dbReference type="Pfam" id="PF08544"/>
    </source>
</evidence>
<dbReference type="InterPro" id="IPR000870">
    <property type="entry name" value="Homoserine_kinase"/>
</dbReference>
<dbReference type="InterPro" id="IPR020568">
    <property type="entry name" value="Ribosomal_Su5_D2-typ_SF"/>
</dbReference>
<dbReference type="PRINTS" id="PR00958">
    <property type="entry name" value="HOMSERKINASE"/>
</dbReference>
<dbReference type="InterPro" id="IPR013750">
    <property type="entry name" value="GHMP_kinase_C_dom"/>
</dbReference>
<keyword evidence="8 13" id="KW-0547">Nucleotide-binding</keyword>
<evidence type="ECO:0000256" key="1">
    <source>
        <dbReference type="ARBA" id="ARBA00005015"/>
    </source>
</evidence>
<evidence type="ECO:0000256" key="3">
    <source>
        <dbReference type="ARBA" id="ARBA00012078"/>
    </source>
</evidence>
<dbReference type="OrthoDB" id="9769912at2"/>
<evidence type="ECO:0000313" key="17">
    <source>
        <dbReference type="Proteomes" id="UP000198221"/>
    </source>
</evidence>
<name>A0A1C5IJ80_9ACTN</name>
<dbReference type="SUPFAM" id="SSF54211">
    <property type="entry name" value="Ribosomal protein S5 domain 2-like"/>
    <property type="match status" value="1"/>
</dbReference>
<evidence type="ECO:0000259" key="14">
    <source>
        <dbReference type="Pfam" id="PF00288"/>
    </source>
</evidence>
<dbReference type="EC" id="2.7.1.39" evidence="3 13"/>
<keyword evidence="5 13" id="KW-0028">Amino-acid biosynthesis</keyword>
<comment type="pathway">
    <text evidence="1 13">Amino-acid biosynthesis; L-threonine biosynthesis; L-threonine from L-aspartate: step 4/5.</text>
</comment>
<dbReference type="AlphaFoldDB" id="A0A1C5IJ80"/>
<evidence type="ECO:0000256" key="8">
    <source>
        <dbReference type="ARBA" id="ARBA00022741"/>
    </source>
</evidence>
<dbReference type="GO" id="GO:0009088">
    <property type="term" value="P:threonine biosynthetic process"/>
    <property type="evidence" value="ECO:0007669"/>
    <property type="project" value="UniProtKB-UniRule"/>
</dbReference>
<keyword evidence="9 13" id="KW-0418">Kinase</keyword>
<keyword evidence="7 13" id="KW-0791">Threonine biosynthesis</keyword>
<feature type="domain" description="GHMP kinase N-terminal" evidence="14">
    <location>
        <begin position="64"/>
        <end position="148"/>
    </location>
</feature>
<feature type="binding site" evidence="13">
    <location>
        <begin position="92"/>
        <end position="102"/>
    </location>
    <ligand>
        <name>ATP</name>
        <dbReference type="ChEBI" id="CHEBI:30616"/>
    </ligand>
</feature>
<dbReference type="GO" id="GO:0005524">
    <property type="term" value="F:ATP binding"/>
    <property type="evidence" value="ECO:0007669"/>
    <property type="project" value="UniProtKB-UniRule"/>
</dbReference>
<dbReference type="Gene3D" id="3.30.230.10">
    <property type="match status" value="1"/>
</dbReference>
<evidence type="ECO:0000256" key="5">
    <source>
        <dbReference type="ARBA" id="ARBA00022605"/>
    </source>
</evidence>
<dbReference type="GO" id="GO:0004413">
    <property type="term" value="F:homoserine kinase activity"/>
    <property type="evidence" value="ECO:0007669"/>
    <property type="project" value="UniProtKB-UniRule"/>
</dbReference>
<dbReference type="InterPro" id="IPR036554">
    <property type="entry name" value="GHMP_kinase_C_sf"/>
</dbReference>
<gene>
    <name evidence="13" type="primary">thrB</name>
    <name evidence="16" type="ORF">GA0070613_2955</name>
</gene>
<keyword evidence="17" id="KW-1185">Reference proteome</keyword>
<dbReference type="EMBL" id="LT607754">
    <property type="protein sequence ID" value="SCG58442.1"/>
    <property type="molecule type" value="Genomic_DNA"/>
</dbReference>
<dbReference type="PIRSF" id="PIRSF000676">
    <property type="entry name" value="Homoser_kin"/>
    <property type="match status" value="1"/>
</dbReference>